<evidence type="ECO:0000259" key="10">
    <source>
        <dbReference type="Pfam" id="PF04095"/>
    </source>
</evidence>
<evidence type="ECO:0000256" key="9">
    <source>
        <dbReference type="RuleBase" id="RU365100"/>
    </source>
</evidence>
<dbReference type="EMBL" id="JAFBFC010000008">
    <property type="protein sequence ID" value="MBM7704782.1"/>
    <property type="molecule type" value="Genomic_DNA"/>
</dbReference>
<evidence type="ECO:0000256" key="5">
    <source>
        <dbReference type="ARBA" id="ARBA00022598"/>
    </source>
</evidence>
<comment type="PTM">
    <text evidence="9">Transiently phosphorylated on a His residue during the reaction cycle. Phosphorylation strongly increases the affinity for substrates and increases the rate of nicotinate D-ribonucleotide production. Dephosphorylation regenerates the low-affinity form of the enzyme, leading to product release.</text>
</comment>
<dbReference type="NCBIfam" id="NF009131">
    <property type="entry name" value="PRK12484.1"/>
    <property type="match status" value="1"/>
</dbReference>
<evidence type="ECO:0000259" key="11">
    <source>
        <dbReference type="Pfam" id="PF17767"/>
    </source>
</evidence>
<keyword evidence="6 9" id="KW-0662">Pyridine nucleotide biosynthesis</keyword>
<comment type="similarity">
    <text evidence="2 9">Belongs to the NAPRTase family.</text>
</comment>
<evidence type="ECO:0000256" key="3">
    <source>
        <dbReference type="ARBA" id="ARBA00013236"/>
    </source>
</evidence>
<dbReference type="PANTHER" id="PTHR11098:SF1">
    <property type="entry name" value="NICOTINATE PHOSPHORIBOSYLTRANSFERASE"/>
    <property type="match status" value="1"/>
</dbReference>
<evidence type="ECO:0000256" key="4">
    <source>
        <dbReference type="ARBA" id="ARBA00022553"/>
    </source>
</evidence>
<comment type="function">
    <text evidence="9">Catalyzes the first step in the biosynthesis of NAD from nicotinic acid, the ATP-dependent synthesis of beta-nicotinate D-ribonucleotide from nicotinate and 5-phospho-D-ribose 1-phosphate.</text>
</comment>
<keyword evidence="14" id="KW-1185">Reference proteome</keyword>
<dbReference type="CDD" id="cd01570">
    <property type="entry name" value="NAPRTase_A"/>
    <property type="match status" value="1"/>
</dbReference>
<evidence type="ECO:0000259" key="12">
    <source>
        <dbReference type="Pfam" id="PF17956"/>
    </source>
</evidence>
<dbReference type="SUPFAM" id="SSF51690">
    <property type="entry name" value="Nicotinate/Quinolinate PRTase C-terminal domain-like"/>
    <property type="match status" value="1"/>
</dbReference>
<proteinExistence type="inferred from homology"/>
<evidence type="ECO:0000256" key="6">
    <source>
        <dbReference type="ARBA" id="ARBA00022642"/>
    </source>
</evidence>
<accession>A0ABS2R0J1</accession>
<dbReference type="InterPro" id="IPR013785">
    <property type="entry name" value="Aldolase_TIM"/>
</dbReference>
<dbReference type="EC" id="6.3.4.21" evidence="3 9"/>
<evidence type="ECO:0000313" key="13">
    <source>
        <dbReference type="EMBL" id="MBM7704782.1"/>
    </source>
</evidence>
<dbReference type="Pfam" id="PF17767">
    <property type="entry name" value="NAPRTase_N"/>
    <property type="match status" value="1"/>
</dbReference>
<evidence type="ECO:0000256" key="7">
    <source>
        <dbReference type="ARBA" id="ARBA00022679"/>
    </source>
</evidence>
<evidence type="ECO:0000256" key="8">
    <source>
        <dbReference type="ARBA" id="ARBA00048668"/>
    </source>
</evidence>
<protein>
    <recommendedName>
        <fullName evidence="3 9">Nicotinate phosphoribosyltransferase</fullName>
        <ecNumber evidence="3 9">6.3.4.21</ecNumber>
    </recommendedName>
</protein>
<keyword evidence="7 9" id="KW-0808">Transferase</keyword>
<dbReference type="SUPFAM" id="SSF54675">
    <property type="entry name" value="Nicotinate/Quinolinate PRTase N-terminal domain-like"/>
    <property type="match status" value="1"/>
</dbReference>
<gene>
    <name evidence="13" type="ORF">JOC83_003641</name>
</gene>
<dbReference type="Pfam" id="PF17956">
    <property type="entry name" value="NAPRTase_C"/>
    <property type="match status" value="1"/>
</dbReference>
<dbReference type="Gene3D" id="3.20.140.10">
    <property type="entry name" value="nicotinate phosphoribosyltransferase"/>
    <property type="match status" value="1"/>
</dbReference>
<organism evidence="13 14">
    <name type="scientific">Priestia iocasae</name>
    <dbReference type="NCBI Taxonomy" id="2291674"/>
    <lineage>
        <taxon>Bacteria</taxon>
        <taxon>Bacillati</taxon>
        <taxon>Bacillota</taxon>
        <taxon>Bacilli</taxon>
        <taxon>Bacillales</taxon>
        <taxon>Bacillaceae</taxon>
        <taxon>Priestia</taxon>
    </lineage>
</organism>
<dbReference type="PANTHER" id="PTHR11098">
    <property type="entry name" value="NICOTINATE PHOSPHORIBOSYLTRANSFERASE"/>
    <property type="match status" value="1"/>
</dbReference>
<dbReference type="InterPro" id="IPR007229">
    <property type="entry name" value="Nic_PRibTrfase-Fam"/>
</dbReference>
<dbReference type="InterPro" id="IPR041619">
    <property type="entry name" value="NAPRTase_C"/>
</dbReference>
<name>A0ABS2R0J1_9BACI</name>
<dbReference type="Pfam" id="PF04095">
    <property type="entry name" value="NAPRTase"/>
    <property type="match status" value="1"/>
</dbReference>
<dbReference type="NCBIfam" id="TIGR01513">
    <property type="entry name" value="NAPRTase_put"/>
    <property type="match status" value="1"/>
</dbReference>
<sequence>MSKRYEDDSLALHTDLYEINMAKTYLQDQVHNRRSVFEAYFRNMPFGGGYAIFAGLERVIDFIANFRFTESDLDYLHRELQVEEEFIDYLRTVRFTGDVRSVVEGEIIFANEPIVQVDAPLAQAQLIETPLLNMLNFHPLIATKASRIRLAVGADELVESSMSKRLMEFGARRAHELDAALYGARAAYIGGFDATSNVRAGKLFGIPVAGTHAHALVQVYRDEYTAFKKYAESHKNCIFLVDTYNTLKSGVPNAIKVAKEMGDSINFVGIRLDSGKLPYLSQEARKMLDEAGFTDAKIFASNDLDEYTIMDLKSQGAKIDGWGVGTKLMTSYEQPALGAVYKLVSIEDQDGQMVDTIKLSENPEKISTPGLKDVYRIVNQLNNKWEGDYITLEDERPNEQEHLKMFHPVHTHVSKFVTNFQARNIHQDIFKKGELVYKQPNIEEMRAYCLHNLKHLWDDYKIITKSEKDVSGPTEYPVDLSTECWNNKMENIEETRLKVAKKIKEISK</sequence>
<dbReference type="GO" id="GO:0004516">
    <property type="term" value="F:nicotinate phosphoribosyltransferase activity"/>
    <property type="evidence" value="ECO:0007669"/>
    <property type="project" value="UniProtKB-EC"/>
</dbReference>
<dbReference type="InterPro" id="IPR006405">
    <property type="entry name" value="Nic_PRibTrfase_pncB"/>
</dbReference>
<evidence type="ECO:0000256" key="2">
    <source>
        <dbReference type="ARBA" id="ARBA00010897"/>
    </source>
</evidence>
<dbReference type="Gene3D" id="3.20.20.70">
    <property type="entry name" value="Aldolase class I"/>
    <property type="match status" value="1"/>
</dbReference>
<evidence type="ECO:0000313" key="14">
    <source>
        <dbReference type="Proteomes" id="UP000809829"/>
    </source>
</evidence>
<reference evidence="13 14" key="1">
    <citation type="submission" date="2021-01" db="EMBL/GenBank/DDBJ databases">
        <title>Genomic Encyclopedia of Type Strains, Phase IV (KMG-IV): sequencing the most valuable type-strain genomes for metagenomic binning, comparative biology and taxonomic classification.</title>
        <authorList>
            <person name="Goeker M."/>
        </authorList>
    </citation>
    <scope>NUCLEOTIDE SEQUENCE [LARGE SCALE GENOMIC DNA]</scope>
    <source>
        <strain evidence="13 14">DSM 104297</strain>
    </source>
</reference>
<comment type="catalytic activity">
    <reaction evidence="8 9">
        <text>5-phospho-alpha-D-ribose 1-diphosphate + nicotinate + ATP + H2O = nicotinate beta-D-ribonucleotide + ADP + phosphate + diphosphate</text>
        <dbReference type="Rhea" id="RHEA:36163"/>
        <dbReference type="ChEBI" id="CHEBI:15377"/>
        <dbReference type="ChEBI" id="CHEBI:30616"/>
        <dbReference type="ChEBI" id="CHEBI:32544"/>
        <dbReference type="ChEBI" id="CHEBI:33019"/>
        <dbReference type="ChEBI" id="CHEBI:43474"/>
        <dbReference type="ChEBI" id="CHEBI:57502"/>
        <dbReference type="ChEBI" id="CHEBI:58017"/>
        <dbReference type="ChEBI" id="CHEBI:456216"/>
        <dbReference type="EC" id="6.3.4.21"/>
    </reaction>
</comment>
<feature type="domain" description="Nicotinate/nicotinamide phosphoribosyltransferase" evidence="10">
    <location>
        <begin position="165"/>
        <end position="346"/>
    </location>
</feature>
<dbReference type="GO" id="GO:0016757">
    <property type="term" value="F:glycosyltransferase activity"/>
    <property type="evidence" value="ECO:0007669"/>
    <property type="project" value="UniProtKB-KW"/>
</dbReference>
<comment type="caution">
    <text evidence="13">The sequence shown here is derived from an EMBL/GenBank/DDBJ whole genome shotgun (WGS) entry which is preliminary data.</text>
</comment>
<keyword evidence="13" id="KW-0328">Glycosyltransferase</keyword>
<dbReference type="InterPro" id="IPR040727">
    <property type="entry name" value="NAPRTase_N"/>
</dbReference>
<comment type="pathway">
    <text evidence="1 9">Cofactor biosynthesis; NAD(+) biosynthesis; nicotinate D-ribonucleotide from nicotinate: step 1/1.</text>
</comment>
<dbReference type="PIRSF" id="PIRSF000484">
    <property type="entry name" value="NAPRT"/>
    <property type="match status" value="1"/>
</dbReference>
<feature type="domain" description="Nicotinate phosphoribosyltransferase N-terminal" evidence="11">
    <location>
        <begin position="12"/>
        <end position="136"/>
    </location>
</feature>
<dbReference type="NCBIfam" id="NF006697">
    <property type="entry name" value="PRK09243.1-4"/>
    <property type="match status" value="1"/>
</dbReference>
<keyword evidence="4" id="KW-0597">Phosphoprotein</keyword>
<evidence type="ECO:0000256" key="1">
    <source>
        <dbReference type="ARBA" id="ARBA00004952"/>
    </source>
</evidence>
<dbReference type="NCBIfam" id="NF006694">
    <property type="entry name" value="PRK09243.1-1"/>
    <property type="match status" value="1"/>
</dbReference>
<feature type="domain" description="Nicotinate phosphoribosyltransferase C-terminal" evidence="12">
    <location>
        <begin position="372"/>
        <end position="487"/>
    </location>
</feature>
<dbReference type="RefSeq" id="WP_205188777.1">
    <property type="nucleotide sequence ID" value="NZ_JAFBFC010000008.1"/>
</dbReference>
<dbReference type="InterPro" id="IPR036068">
    <property type="entry name" value="Nicotinate_pribotase-like_C"/>
</dbReference>
<dbReference type="Proteomes" id="UP000809829">
    <property type="component" value="Unassembled WGS sequence"/>
</dbReference>
<dbReference type="NCBIfam" id="NF006695">
    <property type="entry name" value="PRK09243.1-2"/>
    <property type="match status" value="1"/>
</dbReference>
<keyword evidence="5 9" id="KW-0436">Ligase</keyword>
<dbReference type="InterPro" id="IPR041525">
    <property type="entry name" value="N/Namide_PRibTrfase"/>
</dbReference>